<accession>A0A392QQX0</accession>
<dbReference type="EMBL" id="LXQA010152944">
    <property type="protein sequence ID" value="MCI26387.1"/>
    <property type="molecule type" value="Genomic_DNA"/>
</dbReference>
<evidence type="ECO:0000313" key="2">
    <source>
        <dbReference type="Proteomes" id="UP000265520"/>
    </source>
</evidence>
<feature type="non-terminal residue" evidence="1">
    <location>
        <position position="1"/>
    </location>
</feature>
<reference evidence="1 2" key="1">
    <citation type="journal article" date="2018" name="Front. Plant Sci.">
        <title>Red Clover (Trifolium pratense) and Zigzag Clover (T. medium) - A Picture of Genomic Similarities and Differences.</title>
        <authorList>
            <person name="Dluhosova J."/>
            <person name="Istvanek J."/>
            <person name="Nedelnik J."/>
            <person name="Repkova J."/>
        </authorList>
    </citation>
    <scope>NUCLEOTIDE SEQUENCE [LARGE SCALE GENOMIC DNA]</scope>
    <source>
        <strain evidence="2">cv. 10/8</strain>
        <tissue evidence="1">Leaf</tissue>
    </source>
</reference>
<keyword evidence="2" id="KW-1185">Reference proteome</keyword>
<proteinExistence type="predicted"/>
<name>A0A392QQX0_9FABA</name>
<dbReference type="AlphaFoldDB" id="A0A392QQX0"/>
<organism evidence="1 2">
    <name type="scientific">Trifolium medium</name>
    <dbReference type="NCBI Taxonomy" id="97028"/>
    <lineage>
        <taxon>Eukaryota</taxon>
        <taxon>Viridiplantae</taxon>
        <taxon>Streptophyta</taxon>
        <taxon>Embryophyta</taxon>
        <taxon>Tracheophyta</taxon>
        <taxon>Spermatophyta</taxon>
        <taxon>Magnoliopsida</taxon>
        <taxon>eudicotyledons</taxon>
        <taxon>Gunneridae</taxon>
        <taxon>Pentapetalae</taxon>
        <taxon>rosids</taxon>
        <taxon>fabids</taxon>
        <taxon>Fabales</taxon>
        <taxon>Fabaceae</taxon>
        <taxon>Papilionoideae</taxon>
        <taxon>50 kb inversion clade</taxon>
        <taxon>NPAAA clade</taxon>
        <taxon>Hologalegina</taxon>
        <taxon>IRL clade</taxon>
        <taxon>Trifolieae</taxon>
        <taxon>Trifolium</taxon>
    </lineage>
</organism>
<dbReference type="Proteomes" id="UP000265520">
    <property type="component" value="Unassembled WGS sequence"/>
</dbReference>
<comment type="caution">
    <text evidence="1">The sequence shown here is derived from an EMBL/GenBank/DDBJ whole genome shotgun (WGS) entry which is preliminary data.</text>
</comment>
<evidence type="ECO:0000313" key="1">
    <source>
        <dbReference type="EMBL" id="MCI26387.1"/>
    </source>
</evidence>
<protein>
    <submittedName>
        <fullName evidence="1">Uncharacterized protein</fullName>
    </submittedName>
</protein>
<sequence>FRHGGAAVGDQPTRWSGHRCSWAPMNVLGVHDEHHEKEKRDRFERREGRERKKFVNEGFMRFWGIYTPIDPALRTSTTHPLIMAL</sequence>